<evidence type="ECO:0000256" key="1">
    <source>
        <dbReference type="ARBA" id="ARBA00004389"/>
    </source>
</evidence>
<dbReference type="PANTHER" id="PTHR45919">
    <property type="entry name" value="GDP-MAN:MAN(3)GLCNAC(2)-PP-DOL ALPHA-1,2-MANNOSYLTRANSFERASE"/>
    <property type="match status" value="1"/>
</dbReference>
<feature type="transmembrane region" description="Helical" evidence="12">
    <location>
        <begin position="107"/>
        <end position="135"/>
    </location>
</feature>
<feature type="non-terminal residue" evidence="16">
    <location>
        <position position="1"/>
    </location>
</feature>
<dbReference type="InterPro" id="IPR031814">
    <property type="entry name" value="ALG11_N"/>
</dbReference>
<dbReference type="SUPFAM" id="SSF53756">
    <property type="entry name" value="UDP-Glycosyltransferase/glycogen phosphorylase"/>
    <property type="match status" value="1"/>
</dbReference>
<gene>
    <name evidence="16" type="ORF">CCMA1212_003381</name>
</gene>
<dbReference type="Pfam" id="PF00534">
    <property type="entry name" value="Glycos_transf_1"/>
    <property type="match status" value="1"/>
</dbReference>
<dbReference type="GeneID" id="300575181"/>
<evidence type="ECO:0000259" key="14">
    <source>
        <dbReference type="Pfam" id="PF00534"/>
    </source>
</evidence>
<keyword evidence="6 12" id="KW-0808">Transferase</keyword>
<keyword evidence="17" id="KW-1185">Reference proteome</keyword>
<evidence type="ECO:0000256" key="13">
    <source>
        <dbReference type="SAM" id="MobiDB-lite"/>
    </source>
</evidence>
<keyword evidence="9 12" id="KW-1133">Transmembrane helix</keyword>
<dbReference type="PANTHER" id="PTHR45919:SF1">
    <property type="entry name" value="GDP-MAN:MAN(3)GLCNAC(2)-PP-DOL ALPHA-1,2-MANNOSYLTRANSFERASE"/>
    <property type="match status" value="1"/>
</dbReference>
<feature type="compositionally biased region" description="Acidic residues" evidence="13">
    <location>
        <begin position="67"/>
        <end position="77"/>
    </location>
</feature>
<comment type="caution">
    <text evidence="16">The sequence shown here is derived from an EMBL/GenBank/DDBJ whole genome shotgun (WGS) entry which is preliminary data.</text>
</comment>
<dbReference type="CDD" id="cd03806">
    <property type="entry name" value="GT4_ALG11-like"/>
    <property type="match status" value="1"/>
</dbReference>
<protein>
    <recommendedName>
        <fullName evidence="4 12">GDP-Man:Man(3)GlcNAc(2)-PP-Dol alpha-1,2-mannosyltransferase</fullName>
        <ecNumber evidence="3 12">2.4.1.131</ecNumber>
    </recommendedName>
</protein>
<dbReference type="EMBL" id="PPTA01000004">
    <property type="protein sequence ID" value="TFB04490.1"/>
    <property type="molecule type" value="Genomic_DNA"/>
</dbReference>
<evidence type="ECO:0000256" key="7">
    <source>
        <dbReference type="ARBA" id="ARBA00022692"/>
    </source>
</evidence>
<comment type="subcellular location">
    <subcellularLocation>
        <location evidence="1">Endoplasmic reticulum membrane</location>
        <topology evidence="1">Single-pass membrane protein</topology>
    </subcellularLocation>
</comment>
<feature type="transmembrane region" description="Helical" evidence="12">
    <location>
        <begin position="270"/>
        <end position="291"/>
    </location>
</feature>
<feature type="region of interest" description="Disordered" evidence="13">
    <location>
        <begin position="1"/>
        <end position="81"/>
    </location>
</feature>
<evidence type="ECO:0000313" key="17">
    <source>
        <dbReference type="Proteomes" id="UP001642720"/>
    </source>
</evidence>
<feature type="domain" description="ALG11 mannosyltransferase N-terminal" evidence="15">
    <location>
        <begin position="189"/>
        <end position="397"/>
    </location>
</feature>
<comment type="pathway">
    <text evidence="2 12">Protein modification; protein glycosylation.</text>
</comment>
<evidence type="ECO:0000259" key="15">
    <source>
        <dbReference type="Pfam" id="PF15924"/>
    </source>
</evidence>
<keyword evidence="7 12" id="KW-0812">Transmembrane</keyword>
<proteinExistence type="inferred from homology"/>
<evidence type="ECO:0000256" key="3">
    <source>
        <dbReference type="ARBA" id="ARBA00012645"/>
    </source>
</evidence>
<evidence type="ECO:0000256" key="6">
    <source>
        <dbReference type="ARBA" id="ARBA00022679"/>
    </source>
</evidence>
<accession>A0ABY2H855</accession>
<keyword evidence="5 12" id="KW-0328">Glycosyltransferase</keyword>
<feature type="domain" description="Glycosyl transferase family 1" evidence="14">
    <location>
        <begin position="430"/>
        <end position="602"/>
    </location>
</feature>
<dbReference type="RefSeq" id="XP_073560691.1">
    <property type="nucleotide sequence ID" value="XM_073700731.1"/>
</dbReference>
<evidence type="ECO:0000256" key="4">
    <source>
        <dbReference type="ARBA" id="ARBA00022018"/>
    </source>
</evidence>
<comment type="function">
    <text evidence="12">GDP-Man:Man(3)GlcNAc(2)-PP-Dol alpha-1,2-mannosyltransferase that operates in the biosynthetic pathway of dolichol-linked oligosaccharides, the glycan precursors employed in protein asparagine (N)-glycosylation. The assembly of dolichol-linked oligosaccharides begins on the cytosolic side of the endoplasmic reticulum membrane and finishes in its lumen. The sequential addition of sugars to dolichol pyrophosphate produces dolichol-linked oligosaccharides containing fourteen sugars, including two GlcNAcs, nine mannoses and three glucoses. Once assembled, the oligosaccharide is transferred from the lipid to nascent proteins by oligosaccharyltransferases. Catalyzes, on the cytoplasmic face of the endoplasmic reticulum, the addition of the fourth and fifth mannose residues to the dolichol-linked oligosaccharide chain, to produce Man(5)GlcNAc(2)-PP-dolichol core oligosaccharide.</text>
</comment>
<dbReference type="InterPro" id="IPR038013">
    <property type="entry name" value="ALG11"/>
</dbReference>
<evidence type="ECO:0000256" key="11">
    <source>
        <dbReference type="ARBA" id="ARBA00045065"/>
    </source>
</evidence>
<comment type="catalytic activity">
    <reaction evidence="11 12">
        <text>an alpha-D-Man-(1-&gt;3)-[alpha-D-Man-(1-&gt;6)]-beta-D-Man-(1-&gt;4)-beta-D-GlcNAc-(1-&gt;4)-alpha-D-GlcNAc-diphospho-di-trans,poly-cis-dolichol + 2 GDP-alpha-D-mannose = an alpha-D-Man-(1-&gt;2)-alpha-D-Man-(1-&gt;2)-alpha-D-Man-(1-&gt;3)-[alpha-D-Man-(1-&gt;6)]-beta-D-Man-(1-&gt;4)-beta-D-GlcNAc-(1-&gt;4)-alpha-D-GlcNAc-diphospho-di-trans,poly-cis-dolichol + 2 GDP + 2 H(+)</text>
        <dbReference type="Rhea" id="RHEA:29523"/>
        <dbReference type="Rhea" id="RHEA-COMP:19515"/>
        <dbReference type="Rhea" id="RHEA-COMP:19516"/>
        <dbReference type="ChEBI" id="CHEBI:15378"/>
        <dbReference type="ChEBI" id="CHEBI:57527"/>
        <dbReference type="ChEBI" id="CHEBI:58189"/>
        <dbReference type="ChEBI" id="CHEBI:132511"/>
        <dbReference type="ChEBI" id="CHEBI:132515"/>
        <dbReference type="EC" id="2.4.1.131"/>
    </reaction>
    <physiologicalReaction direction="left-to-right" evidence="11 12">
        <dbReference type="Rhea" id="RHEA:29524"/>
    </physiologicalReaction>
</comment>
<reference evidence="16 17" key="1">
    <citation type="submission" date="2018-01" db="EMBL/GenBank/DDBJ databases">
        <title>Genome characterization of the sugarcane-associated fungus Trichoderma ghanense CCMA-1212 and their application in lignocelulose bioconversion.</title>
        <authorList>
            <person name="Steindorff A.S."/>
            <person name="Mendes T.D."/>
            <person name="Vilela E.S.D."/>
            <person name="Rodrigues D.S."/>
            <person name="Formighieri E.F."/>
            <person name="Melo I.S."/>
            <person name="Favaro L.C.L."/>
        </authorList>
    </citation>
    <scope>NUCLEOTIDE SEQUENCE [LARGE SCALE GENOMIC DNA]</scope>
    <source>
        <strain evidence="16 17">CCMA-1212</strain>
    </source>
</reference>
<name>A0ABY2H855_9HYPO</name>
<evidence type="ECO:0000256" key="12">
    <source>
        <dbReference type="RuleBase" id="RU367051"/>
    </source>
</evidence>
<keyword evidence="10 12" id="KW-0472">Membrane</keyword>
<dbReference type="Gene3D" id="3.40.50.2000">
    <property type="entry name" value="Glycogen Phosphorylase B"/>
    <property type="match status" value="1"/>
</dbReference>
<evidence type="ECO:0000256" key="9">
    <source>
        <dbReference type="ARBA" id="ARBA00022989"/>
    </source>
</evidence>
<evidence type="ECO:0000256" key="2">
    <source>
        <dbReference type="ARBA" id="ARBA00004922"/>
    </source>
</evidence>
<evidence type="ECO:0000256" key="8">
    <source>
        <dbReference type="ARBA" id="ARBA00022824"/>
    </source>
</evidence>
<feature type="compositionally biased region" description="Polar residues" evidence="13">
    <location>
        <begin position="9"/>
        <end position="20"/>
    </location>
</feature>
<evidence type="ECO:0000313" key="16">
    <source>
        <dbReference type="EMBL" id="TFB04490.1"/>
    </source>
</evidence>
<dbReference type="InterPro" id="IPR001296">
    <property type="entry name" value="Glyco_trans_1"/>
</dbReference>
<organism evidence="16 17">
    <name type="scientific">Trichoderma ghanense</name>
    <dbReference type="NCBI Taxonomy" id="65468"/>
    <lineage>
        <taxon>Eukaryota</taxon>
        <taxon>Fungi</taxon>
        <taxon>Dikarya</taxon>
        <taxon>Ascomycota</taxon>
        <taxon>Pezizomycotina</taxon>
        <taxon>Sordariomycetes</taxon>
        <taxon>Hypocreomycetidae</taxon>
        <taxon>Hypocreales</taxon>
        <taxon>Hypocreaceae</taxon>
        <taxon>Trichoderma</taxon>
    </lineage>
</organism>
<comment type="similarity">
    <text evidence="12">Belongs to the glycosyltransferase group 1 family. Glycosyltransferase 4 subfamily.</text>
</comment>
<evidence type="ECO:0000256" key="5">
    <source>
        <dbReference type="ARBA" id="ARBA00022676"/>
    </source>
</evidence>
<dbReference type="EC" id="2.4.1.131" evidence="3 12"/>
<keyword evidence="8 12" id="KW-0256">Endoplasmic reticulum</keyword>
<sequence length="630" mass="68991">LVYPRTGPLRQSSHPQTPESSRVLALAPGHSGRMPHAPGGDERRQLVPGGHEAPCVVLDRQSKGEVDADGYEGDGDEPGQAGVVKEETATCSQPPSAAGSSFSSPSVVIAATLIAVAPLLLLLIPYFGAGIGWVLRTKTDGTRKHLVNLMDEEHKIYLQQRKASDSPSTTSDSLDEDGELKASTDWDGVVGFFHPFCNAGGGGERVLWAAIRATQDRWPRAKCFVYTGDRTLAKDAVLRRIKTRFNIQLHAPTIQFLDLSKTRWVLASRWPVFTLLGQSFGSIILAWDAFSLVVPDIFIDTMGYAFALSFSKLLFRSVPTGAYVHYPTISTDMLESLDPTSAVGSQGVNAGRGTGSKGAVKKAYWHLFAQLYSVVGSSVDVVMTNSTWTQGHVRSLWGPYRQKKDREHPITVVYPPVAVSDFEKEVEVSAESEKKREPILVYIAQFRPEKNHPLVLESFADFVKTKTEAASRAQLVLIGSVRDDSDSKRVYKLRLLANELGIKDRVQFHINASWAEILEWTRKASVGVNGMWNEHFGIGVVEYQAAGLIAVVHNSGGPKLDIVTDVDGQPTGFHGSTAAEFAAGYEAALSLADPLAMRLRARKSAKRFSEEVFEEKWLAQMDRLVALCRG</sequence>
<dbReference type="Pfam" id="PF15924">
    <property type="entry name" value="ALG11_N"/>
    <property type="match status" value="1"/>
</dbReference>
<evidence type="ECO:0000256" key="10">
    <source>
        <dbReference type="ARBA" id="ARBA00023136"/>
    </source>
</evidence>
<dbReference type="Proteomes" id="UP001642720">
    <property type="component" value="Unassembled WGS sequence"/>
</dbReference>